<dbReference type="Gene3D" id="3.40.1830.10">
    <property type="entry name" value="Thermophilic metalloprotease (M29)"/>
    <property type="match status" value="1"/>
</dbReference>
<dbReference type="SUPFAM" id="SSF144052">
    <property type="entry name" value="Thermophilic metalloprotease-like"/>
    <property type="match status" value="1"/>
</dbReference>
<dbReference type="GO" id="GO:0006508">
    <property type="term" value="P:proteolysis"/>
    <property type="evidence" value="ECO:0007669"/>
    <property type="project" value="InterPro"/>
</dbReference>
<organism evidence="1">
    <name type="scientific">marine sediment metagenome</name>
    <dbReference type="NCBI Taxonomy" id="412755"/>
    <lineage>
        <taxon>unclassified sequences</taxon>
        <taxon>metagenomes</taxon>
        <taxon>ecological metagenomes</taxon>
    </lineage>
</organism>
<protein>
    <recommendedName>
        <fullName evidence="2">AMP-dependent synthetase/ligase domain-containing protein</fullName>
    </recommendedName>
</protein>
<sequence length="102" mass="11809">MVDSRIENLAKLCVQYSVDVKPKEKVFIQGNVVALPLIRELYKKCLLAGAHPTIMPSLDLEYIFFKYAKEHQLKFVSPFEKSVSSPNMWILLTRFKNSQIFS</sequence>
<dbReference type="AlphaFoldDB" id="X0YM47"/>
<gene>
    <name evidence="1" type="ORF">S01H4_09547</name>
</gene>
<name>X0YM47_9ZZZZ</name>
<proteinExistence type="predicted"/>
<dbReference type="Pfam" id="PF02073">
    <property type="entry name" value="Peptidase_M29"/>
    <property type="match status" value="1"/>
</dbReference>
<dbReference type="GO" id="GO:0004177">
    <property type="term" value="F:aminopeptidase activity"/>
    <property type="evidence" value="ECO:0007669"/>
    <property type="project" value="InterPro"/>
</dbReference>
<accession>X0YM47</accession>
<dbReference type="InterPro" id="IPR035097">
    <property type="entry name" value="M29_N-terminal"/>
</dbReference>
<reference evidence="1" key="1">
    <citation type="journal article" date="2014" name="Front. Microbiol.">
        <title>High frequency of phylogenetically diverse reductive dehalogenase-homologous genes in deep subseafloor sedimentary metagenomes.</title>
        <authorList>
            <person name="Kawai M."/>
            <person name="Futagami T."/>
            <person name="Toyoda A."/>
            <person name="Takaki Y."/>
            <person name="Nishi S."/>
            <person name="Hori S."/>
            <person name="Arai W."/>
            <person name="Tsubouchi T."/>
            <person name="Morono Y."/>
            <person name="Uchiyama I."/>
            <person name="Ito T."/>
            <person name="Fujiyama A."/>
            <person name="Inagaki F."/>
            <person name="Takami H."/>
        </authorList>
    </citation>
    <scope>NUCLEOTIDE SEQUENCE</scope>
    <source>
        <strain evidence="1">Expedition CK06-06</strain>
    </source>
</reference>
<evidence type="ECO:0008006" key="2">
    <source>
        <dbReference type="Google" id="ProtNLM"/>
    </source>
</evidence>
<comment type="caution">
    <text evidence="1">The sequence shown here is derived from an EMBL/GenBank/DDBJ whole genome shotgun (WGS) entry which is preliminary data.</text>
</comment>
<dbReference type="InterPro" id="IPR000787">
    <property type="entry name" value="Peptidase_M29"/>
</dbReference>
<evidence type="ECO:0000313" key="1">
    <source>
        <dbReference type="EMBL" id="GAG57145.1"/>
    </source>
</evidence>
<dbReference type="EMBL" id="BART01003473">
    <property type="protein sequence ID" value="GAG57145.1"/>
    <property type="molecule type" value="Genomic_DNA"/>
</dbReference>